<name>A0AAV2QG09_MEGNR</name>
<evidence type="ECO:0000259" key="11">
    <source>
        <dbReference type="PROSITE" id="PS50893"/>
    </source>
</evidence>
<dbReference type="InterPro" id="IPR027417">
    <property type="entry name" value="P-loop_NTPase"/>
</dbReference>
<dbReference type="InterPro" id="IPR013525">
    <property type="entry name" value="ABC2_TM"/>
</dbReference>
<protein>
    <recommendedName>
        <fullName evidence="11">ABC transporter domain-containing protein</fullName>
    </recommendedName>
</protein>
<evidence type="ECO:0000256" key="4">
    <source>
        <dbReference type="ARBA" id="ARBA00022692"/>
    </source>
</evidence>
<feature type="transmembrane region" description="Helical" evidence="10">
    <location>
        <begin position="809"/>
        <end position="831"/>
    </location>
</feature>
<gene>
    <name evidence="12" type="ORF">MNOR_LOCUS11185</name>
</gene>
<dbReference type="CDD" id="cd03263">
    <property type="entry name" value="ABC_subfamily_A"/>
    <property type="match status" value="1"/>
</dbReference>
<feature type="transmembrane region" description="Helical" evidence="10">
    <location>
        <begin position="760"/>
        <end position="781"/>
    </location>
</feature>
<evidence type="ECO:0000256" key="7">
    <source>
        <dbReference type="ARBA" id="ARBA00022840"/>
    </source>
</evidence>
<dbReference type="Proteomes" id="UP001497623">
    <property type="component" value="Unassembled WGS sequence"/>
</dbReference>
<evidence type="ECO:0000256" key="9">
    <source>
        <dbReference type="ARBA" id="ARBA00023136"/>
    </source>
</evidence>
<keyword evidence="13" id="KW-1185">Reference proteome</keyword>
<evidence type="ECO:0000256" key="5">
    <source>
        <dbReference type="ARBA" id="ARBA00022737"/>
    </source>
</evidence>
<dbReference type="GO" id="GO:0005524">
    <property type="term" value="F:ATP binding"/>
    <property type="evidence" value="ECO:0007669"/>
    <property type="project" value="UniProtKB-KW"/>
</dbReference>
<feature type="non-terminal residue" evidence="12">
    <location>
        <position position="1"/>
    </location>
</feature>
<proteinExistence type="inferred from homology"/>
<dbReference type="EMBL" id="CAXKWB010005835">
    <property type="protein sequence ID" value="CAL4080084.1"/>
    <property type="molecule type" value="Genomic_DNA"/>
</dbReference>
<dbReference type="AlphaFoldDB" id="A0AAV2QG09"/>
<dbReference type="GO" id="GO:0005319">
    <property type="term" value="F:lipid transporter activity"/>
    <property type="evidence" value="ECO:0007669"/>
    <property type="project" value="TreeGrafter"/>
</dbReference>
<evidence type="ECO:0000256" key="10">
    <source>
        <dbReference type="SAM" id="Phobius"/>
    </source>
</evidence>
<feature type="non-terminal residue" evidence="12">
    <location>
        <position position="1100"/>
    </location>
</feature>
<keyword evidence="3" id="KW-0813">Transport</keyword>
<dbReference type="Pfam" id="PF12698">
    <property type="entry name" value="ABC2_membrane_3"/>
    <property type="match status" value="1"/>
</dbReference>
<comment type="caution">
    <text evidence="12">The sequence shown here is derived from an EMBL/GenBank/DDBJ whole genome shotgun (WGS) entry which is preliminary data.</text>
</comment>
<evidence type="ECO:0000256" key="6">
    <source>
        <dbReference type="ARBA" id="ARBA00022741"/>
    </source>
</evidence>
<dbReference type="GO" id="GO:0140359">
    <property type="term" value="F:ABC-type transporter activity"/>
    <property type="evidence" value="ECO:0007669"/>
    <property type="project" value="InterPro"/>
</dbReference>
<dbReference type="Pfam" id="PF00005">
    <property type="entry name" value="ABC_tran"/>
    <property type="match status" value="1"/>
</dbReference>
<keyword evidence="6" id="KW-0547">Nucleotide-binding</keyword>
<comment type="similarity">
    <text evidence="2">Belongs to the ABC transporter superfamily. ABCA family.</text>
</comment>
<dbReference type="PROSITE" id="PS50893">
    <property type="entry name" value="ABC_TRANSPORTER_2"/>
    <property type="match status" value="1"/>
</dbReference>
<evidence type="ECO:0000256" key="3">
    <source>
        <dbReference type="ARBA" id="ARBA00022448"/>
    </source>
</evidence>
<dbReference type="PANTHER" id="PTHR19229:SF36">
    <property type="entry name" value="ATP-BINDING CASSETTE SUB-FAMILY A MEMBER 2"/>
    <property type="match status" value="1"/>
</dbReference>
<dbReference type="SUPFAM" id="SSF52540">
    <property type="entry name" value="P-loop containing nucleoside triphosphate hydrolases"/>
    <property type="match status" value="1"/>
</dbReference>
<dbReference type="SMART" id="SM00382">
    <property type="entry name" value="AAA"/>
    <property type="match status" value="1"/>
</dbReference>
<dbReference type="Gene3D" id="3.40.50.300">
    <property type="entry name" value="P-loop containing nucleotide triphosphate hydrolases"/>
    <property type="match status" value="1"/>
</dbReference>
<evidence type="ECO:0000256" key="1">
    <source>
        <dbReference type="ARBA" id="ARBA00004141"/>
    </source>
</evidence>
<dbReference type="PANTHER" id="PTHR19229">
    <property type="entry name" value="ATP-BINDING CASSETTE TRANSPORTER SUBFAMILY A ABCA"/>
    <property type="match status" value="1"/>
</dbReference>
<accession>A0AAV2QG09</accession>
<feature type="transmembrane region" description="Helical" evidence="10">
    <location>
        <begin position="733"/>
        <end position="754"/>
    </location>
</feature>
<feature type="transmembrane region" description="Helical" evidence="10">
    <location>
        <begin position="700"/>
        <end position="721"/>
    </location>
</feature>
<reference evidence="12 13" key="1">
    <citation type="submission" date="2024-05" db="EMBL/GenBank/DDBJ databases">
        <authorList>
            <person name="Wallberg A."/>
        </authorList>
    </citation>
    <scope>NUCLEOTIDE SEQUENCE [LARGE SCALE GENOMIC DNA]</scope>
</reference>
<dbReference type="InterPro" id="IPR003593">
    <property type="entry name" value="AAA+_ATPase"/>
</dbReference>
<keyword evidence="9 10" id="KW-0472">Membrane</keyword>
<feature type="transmembrane region" description="Helical" evidence="10">
    <location>
        <begin position="623"/>
        <end position="645"/>
    </location>
</feature>
<organism evidence="12 13">
    <name type="scientific">Meganyctiphanes norvegica</name>
    <name type="common">Northern krill</name>
    <name type="synonym">Thysanopoda norvegica</name>
    <dbReference type="NCBI Taxonomy" id="48144"/>
    <lineage>
        <taxon>Eukaryota</taxon>
        <taxon>Metazoa</taxon>
        <taxon>Ecdysozoa</taxon>
        <taxon>Arthropoda</taxon>
        <taxon>Crustacea</taxon>
        <taxon>Multicrustacea</taxon>
        <taxon>Malacostraca</taxon>
        <taxon>Eumalacostraca</taxon>
        <taxon>Eucarida</taxon>
        <taxon>Euphausiacea</taxon>
        <taxon>Euphausiidae</taxon>
        <taxon>Meganyctiphanes</taxon>
    </lineage>
</organism>
<comment type="subcellular location">
    <subcellularLocation>
        <location evidence="1">Membrane</location>
        <topology evidence="1">Multi-pass membrane protein</topology>
    </subcellularLocation>
</comment>
<dbReference type="GO" id="GO:0016020">
    <property type="term" value="C:membrane"/>
    <property type="evidence" value="ECO:0007669"/>
    <property type="project" value="UniProtKB-SubCell"/>
</dbReference>
<sequence>ILAGEVNPVEFLSSSIQLLQIKMWKDLSHSLSSLMNEAVPLLVGSDLNDDLQYIVDGIDGIQNAVTLGIMDPLLPISSLVDDWSVMENFLDKNLNLSADVIEALKSSSFNLLELINLEDASLTEMVCNPSYLSQVVILHETSQVDSVGLSGSLCTINDPTGAAQVFLNHLELAPLIHQLSKFGLNSTLSEHNMTLNGVTHALSVLTNATDLLPGLTYALKHMKAVTDVLMLPLKHVNDDEIEEVSPVIENVSATLLSLSTPEFLERAGKVLCGHPLILVPDYLGVLDAAKDAKKDNTKNKEYTEEYDVCKSLESELKKIIGGNMILHYVMPLLKGKIPYTPDNNITRQIIKEANQTFYIAGNIREALKALQKDSLEFTQNKEENIDIQDLQKVLSKTWVRELIDKLVPQNQNFSLLLEAQQISPFLEESLDVAKETDEVLRLTVNLMECLSLDRFVAVGSEEELLDTVAQLSQNNNFLAGLVFEDISESLPKHIKYSIRVSSDKTPNTRILGPKLWRPGPQRSMAVDIRYHAGFLQLQEMIDHAILRLHLKSFGSVKVIDSKPLKLISKEFSNIERIKRSISPLELNEERSSRLGDMQVFTKEQPYPCYEEDNFMIMLNESPVLSFLFSFVSFLLYVVFLIRDLVDDRCSRNKQMLEVMGLRMWLQEIVWFAYSFILLLFLIILVCVIISLGGLLPRIDFGLLFTFLLCYGISLISFCYLIGTSIGGGPVLPIFIGVMSIMAFNVPFISVSIITTPTPHTILVLLCLLPSSAFGLGFRVICQYELTEIGANFNNLWEPPMRDMEFSLGLSLLMLLVDSIIFFLITLIIRFVKSDWLHHTMFSKQSEVGSYSIKASQATLKRNQDYTYNIFQDPNHHMDDMDPGVKQSLKKGLSIVGLRKIFQERTGAKVAVDNLNLELYEGQILVMLGHNGAGKTSTISMLTGEVSPSAGYFQVYGYDNRHSWDKARRMMGFCPQGSVLPPLLTAREILLYYTTLKGTPKDVAQKEVERTLDDIGLSAHRDHLGHQLSEGLRRRLCLAVAFSGDSKLIILDEPTSGVDPAARTAIWEVISRNRSGRTILLTTHHLDEAEILADRVAILHQ</sequence>
<dbReference type="GO" id="GO:0016887">
    <property type="term" value="F:ATP hydrolysis activity"/>
    <property type="evidence" value="ECO:0007669"/>
    <property type="project" value="InterPro"/>
</dbReference>
<evidence type="ECO:0000313" key="13">
    <source>
        <dbReference type="Proteomes" id="UP001497623"/>
    </source>
</evidence>
<evidence type="ECO:0000256" key="2">
    <source>
        <dbReference type="ARBA" id="ARBA00008869"/>
    </source>
</evidence>
<feature type="domain" description="ABC transporter" evidence="11">
    <location>
        <begin position="895"/>
        <end position="1100"/>
    </location>
</feature>
<keyword evidence="8 10" id="KW-1133">Transmembrane helix</keyword>
<dbReference type="InterPro" id="IPR026082">
    <property type="entry name" value="ABCA"/>
</dbReference>
<evidence type="ECO:0000256" key="8">
    <source>
        <dbReference type="ARBA" id="ARBA00022989"/>
    </source>
</evidence>
<dbReference type="InterPro" id="IPR003439">
    <property type="entry name" value="ABC_transporter-like_ATP-bd"/>
</dbReference>
<keyword evidence="5" id="KW-0677">Repeat</keyword>
<keyword evidence="4 10" id="KW-0812">Transmembrane</keyword>
<keyword evidence="7" id="KW-0067">ATP-binding</keyword>
<evidence type="ECO:0000313" key="12">
    <source>
        <dbReference type="EMBL" id="CAL4080084.1"/>
    </source>
</evidence>
<feature type="transmembrane region" description="Helical" evidence="10">
    <location>
        <begin position="668"/>
        <end position="694"/>
    </location>
</feature>